<evidence type="ECO:0000259" key="9">
    <source>
        <dbReference type="Pfam" id="PF02771"/>
    </source>
</evidence>
<dbReference type="EMBL" id="FNBE01000011">
    <property type="protein sequence ID" value="SDG37127.1"/>
    <property type="molecule type" value="Genomic_DNA"/>
</dbReference>
<dbReference type="Gene3D" id="1.20.140.10">
    <property type="entry name" value="Butyryl-CoA Dehydrogenase, subunit A, domain 3"/>
    <property type="match status" value="1"/>
</dbReference>
<dbReference type="PANTHER" id="PTHR43292:SF3">
    <property type="entry name" value="ACYL-COA DEHYDROGENASE FADE29"/>
    <property type="match status" value="1"/>
</dbReference>
<evidence type="ECO:0000256" key="4">
    <source>
        <dbReference type="ARBA" id="ARBA00022827"/>
    </source>
</evidence>
<dbReference type="AlphaFoldDB" id="A0A1G7TP61"/>
<name>A0A1G7TP61_PSEOR</name>
<dbReference type="FunFam" id="2.40.110.10:FF:000002">
    <property type="entry name" value="Acyl-CoA dehydrogenase fadE12"/>
    <property type="match status" value="1"/>
</dbReference>
<dbReference type="Pfam" id="PF00441">
    <property type="entry name" value="Acyl-CoA_dh_1"/>
    <property type="match status" value="1"/>
</dbReference>
<dbReference type="InterPro" id="IPR013786">
    <property type="entry name" value="AcylCoA_DH/ox_N"/>
</dbReference>
<proteinExistence type="inferred from homology"/>
<accession>A0A1G7TP61</accession>
<dbReference type="Pfam" id="PF02771">
    <property type="entry name" value="Acyl-CoA_dh_N"/>
    <property type="match status" value="1"/>
</dbReference>
<dbReference type="STRING" id="366584.SAMN05216377_11194"/>
<evidence type="ECO:0000259" key="7">
    <source>
        <dbReference type="Pfam" id="PF00441"/>
    </source>
</evidence>
<feature type="domain" description="Acyl-CoA dehydrogenase/oxidase C-terminal" evidence="7">
    <location>
        <begin position="226"/>
        <end position="369"/>
    </location>
</feature>
<dbReference type="InterPro" id="IPR037069">
    <property type="entry name" value="AcylCoA_DH/ox_N_sf"/>
</dbReference>
<dbReference type="Pfam" id="PF02770">
    <property type="entry name" value="Acyl-CoA_dh_M"/>
    <property type="match status" value="1"/>
</dbReference>
<dbReference type="InterPro" id="IPR046373">
    <property type="entry name" value="Acyl-CoA_Oxase/DH_mid-dom_sf"/>
</dbReference>
<gene>
    <name evidence="10" type="ORF">SAMN05216377_11194</name>
</gene>
<sequence length="374" mass="41315">MDLRDTPEQAEFRAQLRAWLADNVPTEPEPQTMPARFHYVVAWQKRLYSGGWVALSWPKEYGGQGLGPVEESILNQELGRAGAPAAASFTFLGRAFLTFGTEEQKARYLPGFLSAEEIWCQGFSEPEAGSDLASLRTTATRDGEDFVINGQKLWTSRGSFAQFCLVLARTGTRESRHRGITAFVVPTDTPGMTRKPLIMANGDEEFAEVYFDDVRVPASNMLGELDQGWKVTQATLAYERGAADLGYLAKYERMLAQLAGIAQERGVSDDVSNVEAVGRVLGHLEVLRLHSMRRLSDRAQGKAVGAETSIDKVMMTQTEQLLLHTALDILGPEAVQGRGDWFKKYLYSRAASIYGGTAQVQRNIISGRLLGLKE</sequence>
<dbReference type="OrthoDB" id="3964153at2"/>
<keyword evidence="11" id="KW-1185">Reference proteome</keyword>
<reference evidence="10 11" key="1">
    <citation type="submission" date="2016-10" db="EMBL/GenBank/DDBJ databases">
        <authorList>
            <person name="de Groot N.N."/>
        </authorList>
    </citation>
    <scope>NUCLEOTIDE SEQUENCE [LARGE SCALE GENOMIC DNA]</scope>
    <source>
        <strain evidence="10 11">CGMCC 4.3143</strain>
    </source>
</reference>
<dbReference type="InterPro" id="IPR036250">
    <property type="entry name" value="AcylCo_DH-like_C"/>
</dbReference>
<comment type="cofactor">
    <cofactor evidence="1 6">
        <name>FAD</name>
        <dbReference type="ChEBI" id="CHEBI:57692"/>
    </cofactor>
</comment>
<evidence type="ECO:0000256" key="2">
    <source>
        <dbReference type="ARBA" id="ARBA00009347"/>
    </source>
</evidence>
<organism evidence="10 11">
    <name type="scientific">Pseudonocardia oroxyli</name>
    <dbReference type="NCBI Taxonomy" id="366584"/>
    <lineage>
        <taxon>Bacteria</taxon>
        <taxon>Bacillati</taxon>
        <taxon>Actinomycetota</taxon>
        <taxon>Actinomycetes</taxon>
        <taxon>Pseudonocardiales</taxon>
        <taxon>Pseudonocardiaceae</taxon>
        <taxon>Pseudonocardia</taxon>
    </lineage>
</organism>
<evidence type="ECO:0000256" key="3">
    <source>
        <dbReference type="ARBA" id="ARBA00022630"/>
    </source>
</evidence>
<keyword evidence="5 6" id="KW-0560">Oxidoreductase</keyword>
<keyword evidence="4 6" id="KW-0274">FAD</keyword>
<dbReference type="InterPro" id="IPR009100">
    <property type="entry name" value="AcylCoA_DH/oxidase_NM_dom_sf"/>
</dbReference>
<evidence type="ECO:0000256" key="5">
    <source>
        <dbReference type="ARBA" id="ARBA00023002"/>
    </source>
</evidence>
<evidence type="ECO:0000313" key="11">
    <source>
        <dbReference type="Proteomes" id="UP000198967"/>
    </source>
</evidence>
<dbReference type="RefSeq" id="WP_093085981.1">
    <property type="nucleotide sequence ID" value="NZ_FNBE01000011.1"/>
</dbReference>
<feature type="domain" description="Acyl-CoA oxidase/dehydrogenase middle" evidence="8">
    <location>
        <begin position="120"/>
        <end position="214"/>
    </location>
</feature>
<evidence type="ECO:0000259" key="8">
    <source>
        <dbReference type="Pfam" id="PF02770"/>
    </source>
</evidence>
<evidence type="ECO:0000313" key="10">
    <source>
        <dbReference type="EMBL" id="SDG37127.1"/>
    </source>
</evidence>
<feature type="domain" description="Acyl-CoA dehydrogenase/oxidase N-terminal" evidence="9">
    <location>
        <begin position="6"/>
        <end position="116"/>
    </location>
</feature>
<dbReference type="SUPFAM" id="SSF47203">
    <property type="entry name" value="Acyl-CoA dehydrogenase C-terminal domain-like"/>
    <property type="match status" value="1"/>
</dbReference>
<dbReference type="InterPro" id="IPR006091">
    <property type="entry name" value="Acyl-CoA_Oxase/DH_mid-dom"/>
</dbReference>
<dbReference type="PANTHER" id="PTHR43292">
    <property type="entry name" value="ACYL-COA DEHYDROGENASE"/>
    <property type="match status" value="1"/>
</dbReference>
<evidence type="ECO:0000256" key="1">
    <source>
        <dbReference type="ARBA" id="ARBA00001974"/>
    </source>
</evidence>
<dbReference type="GO" id="GO:0016627">
    <property type="term" value="F:oxidoreductase activity, acting on the CH-CH group of donors"/>
    <property type="evidence" value="ECO:0007669"/>
    <property type="project" value="InterPro"/>
</dbReference>
<evidence type="ECO:0000256" key="6">
    <source>
        <dbReference type="RuleBase" id="RU362125"/>
    </source>
</evidence>
<dbReference type="Gene3D" id="2.40.110.10">
    <property type="entry name" value="Butyryl-CoA Dehydrogenase, subunit A, domain 2"/>
    <property type="match status" value="1"/>
</dbReference>
<dbReference type="GO" id="GO:0005886">
    <property type="term" value="C:plasma membrane"/>
    <property type="evidence" value="ECO:0007669"/>
    <property type="project" value="TreeGrafter"/>
</dbReference>
<comment type="similarity">
    <text evidence="2 6">Belongs to the acyl-CoA dehydrogenase family.</text>
</comment>
<dbReference type="InterPro" id="IPR009075">
    <property type="entry name" value="AcylCo_DH/oxidase_C"/>
</dbReference>
<dbReference type="InterPro" id="IPR052161">
    <property type="entry name" value="Mycobact_Acyl-CoA_DH"/>
</dbReference>
<dbReference type="SUPFAM" id="SSF56645">
    <property type="entry name" value="Acyl-CoA dehydrogenase NM domain-like"/>
    <property type="match status" value="1"/>
</dbReference>
<dbReference type="GO" id="GO:0050660">
    <property type="term" value="F:flavin adenine dinucleotide binding"/>
    <property type="evidence" value="ECO:0007669"/>
    <property type="project" value="InterPro"/>
</dbReference>
<keyword evidence="3 6" id="KW-0285">Flavoprotein</keyword>
<protein>
    <submittedName>
        <fullName evidence="10">Acyl-CoA dehydrogenase</fullName>
    </submittedName>
</protein>
<dbReference type="Proteomes" id="UP000198967">
    <property type="component" value="Unassembled WGS sequence"/>
</dbReference>
<dbReference type="Gene3D" id="1.10.540.10">
    <property type="entry name" value="Acyl-CoA dehydrogenase/oxidase, N-terminal domain"/>
    <property type="match status" value="1"/>
</dbReference>